<accession>A0A173T214</accession>
<protein>
    <submittedName>
        <fullName evidence="2">Uncharacterized protein</fullName>
    </submittedName>
</protein>
<dbReference type="AlphaFoldDB" id="A0A173T214"/>
<sequence>MGKETGMKETVDNVLDDIAAKRAAASEKAGQENRETSPKKEFKEITMKFGKGCVGEEFQGKDGNKYKEILVPNPDKNDHRPWQTFVVKANHVHEDKFGKGMWIKLPAEGHTTLRRPVVVGEKPDGKKEWGTEKNSIANADLKKMVEAYKERPRESVKGRLAEKKAEAVTQKPAQKTQSKSKSKEAEL</sequence>
<dbReference type="OrthoDB" id="2001323at2"/>
<reference evidence="2 3" key="1">
    <citation type="submission" date="2015-09" db="EMBL/GenBank/DDBJ databases">
        <authorList>
            <consortium name="Pathogen Informatics"/>
        </authorList>
    </citation>
    <scope>NUCLEOTIDE SEQUENCE [LARGE SCALE GENOMIC DNA]</scope>
    <source>
        <strain evidence="2 3">2789STDY5834968</strain>
    </source>
</reference>
<name>A0A173T214_9FIRM</name>
<gene>
    <name evidence="2" type="ORF">ERS852580_01329</name>
</gene>
<organism evidence="2 3">
    <name type="scientific">Agathobacter rectalis</name>
    <dbReference type="NCBI Taxonomy" id="39491"/>
    <lineage>
        <taxon>Bacteria</taxon>
        <taxon>Bacillati</taxon>
        <taxon>Bacillota</taxon>
        <taxon>Clostridia</taxon>
        <taxon>Lachnospirales</taxon>
        <taxon>Lachnospiraceae</taxon>
        <taxon>Agathobacter</taxon>
    </lineage>
</organism>
<proteinExistence type="predicted"/>
<evidence type="ECO:0000313" key="3">
    <source>
        <dbReference type="Proteomes" id="UP000095673"/>
    </source>
</evidence>
<feature type="region of interest" description="Disordered" evidence="1">
    <location>
        <begin position="148"/>
        <end position="187"/>
    </location>
</feature>
<feature type="compositionally biased region" description="Basic and acidic residues" evidence="1">
    <location>
        <begin position="148"/>
        <end position="166"/>
    </location>
</feature>
<dbReference type="EMBL" id="CYXM01000005">
    <property type="protein sequence ID" value="CUM95925.1"/>
    <property type="molecule type" value="Genomic_DNA"/>
</dbReference>
<dbReference type="Proteomes" id="UP000095673">
    <property type="component" value="Unassembled WGS sequence"/>
</dbReference>
<evidence type="ECO:0000256" key="1">
    <source>
        <dbReference type="SAM" id="MobiDB-lite"/>
    </source>
</evidence>
<evidence type="ECO:0000313" key="2">
    <source>
        <dbReference type="EMBL" id="CUM95925.1"/>
    </source>
</evidence>
<dbReference type="RefSeq" id="WP_055195797.1">
    <property type="nucleotide sequence ID" value="NZ_CP143947.1"/>
</dbReference>